<dbReference type="InterPro" id="IPR036388">
    <property type="entry name" value="WH-like_DNA-bd_sf"/>
</dbReference>
<reference evidence="4" key="1">
    <citation type="submission" date="2016-07" db="EMBL/GenBank/DDBJ databases">
        <title>Frankia sp. NRRL B-16219 Genome sequencing.</title>
        <authorList>
            <person name="Ghodhbane-Gtari F."/>
            <person name="Swanson E."/>
            <person name="Gueddou A."/>
            <person name="Louati M."/>
            <person name="Nouioui I."/>
            <person name="Hezbri K."/>
            <person name="Abebe-Akele F."/>
            <person name="Simpson S."/>
            <person name="Morris K."/>
            <person name="Thomas K."/>
            <person name="Gtari M."/>
            <person name="Tisa L.S."/>
        </authorList>
    </citation>
    <scope>NUCLEOTIDE SEQUENCE [LARGE SCALE GENOMIC DNA]</scope>
    <source>
        <strain evidence="4">NRRL B-16219</strain>
    </source>
</reference>
<proteinExistence type="inferred from homology"/>
<dbReference type="InterPro" id="IPR043129">
    <property type="entry name" value="ATPase_NBD"/>
</dbReference>
<keyword evidence="4" id="KW-1185">Reference proteome</keyword>
<feature type="region of interest" description="Disordered" evidence="2">
    <location>
        <begin position="1"/>
        <end position="29"/>
    </location>
</feature>
<dbReference type="EMBL" id="MAXA01000001">
    <property type="protein sequence ID" value="OHV46718.1"/>
    <property type="molecule type" value="Genomic_DNA"/>
</dbReference>
<comment type="similarity">
    <text evidence="1">Belongs to the ROK (NagC/XylR) family.</text>
</comment>
<dbReference type="Proteomes" id="UP000179769">
    <property type="component" value="Unassembled WGS sequence"/>
</dbReference>
<dbReference type="RefSeq" id="WP_071059085.1">
    <property type="nucleotide sequence ID" value="NZ_MAXA01000001.1"/>
</dbReference>
<dbReference type="Gene3D" id="1.10.10.10">
    <property type="entry name" value="Winged helix-like DNA-binding domain superfamily/Winged helix DNA-binding domain"/>
    <property type="match status" value="1"/>
</dbReference>
<evidence type="ECO:0000313" key="4">
    <source>
        <dbReference type="Proteomes" id="UP000179769"/>
    </source>
</evidence>
<keyword evidence="3" id="KW-0723">Serine/threonine-protein kinase</keyword>
<dbReference type="AlphaFoldDB" id="A0A1S1RIT1"/>
<dbReference type="Pfam" id="PF00480">
    <property type="entry name" value="ROK"/>
    <property type="match status" value="1"/>
</dbReference>
<dbReference type="GO" id="GO:0004674">
    <property type="term" value="F:protein serine/threonine kinase activity"/>
    <property type="evidence" value="ECO:0007669"/>
    <property type="project" value="UniProtKB-KW"/>
</dbReference>
<organism evidence="3 4">
    <name type="scientific">Parafrankia soli</name>
    <dbReference type="NCBI Taxonomy" id="2599596"/>
    <lineage>
        <taxon>Bacteria</taxon>
        <taxon>Bacillati</taxon>
        <taxon>Actinomycetota</taxon>
        <taxon>Actinomycetes</taxon>
        <taxon>Frankiales</taxon>
        <taxon>Frankiaceae</taxon>
        <taxon>Parafrankia</taxon>
    </lineage>
</organism>
<gene>
    <name evidence="3" type="ORF">BBK14_00040</name>
</gene>
<name>A0A1S1RIT1_9ACTN</name>
<dbReference type="SUPFAM" id="SSF46785">
    <property type="entry name" value="Winged helix' DNA-binding domain"/>
    <property type="match status" value="1"/>
</dbReference>
<evidence type="ECO:0000256" key="2">
    <source>
        <dbReference type="SAM" id="MobiDB-lite"/>
    </source>
</evidence>
<keyword evidence="3" id="KW-0418">Kinase</keyword>
<protein>
    <submittedName>
        <fullName evidence="3">Serine/threonine protein kinase</fullName>
    </submittedName>
</protein>
<feature type="region of interest" description="Disordered" evidence="2">
    <location>
        <begin position="403"/>
        <end position="429"/>
    </location>
</feature>
<comment type="caution">
    <text evidence="3">The sequence shown here is derived from an EMBL/GenBank/DDBJ whole genome shotgun (WGS) entry which is preliminary data.</text>
</comment>
<sequence>MPIRSANPPTISPTGLAGPGNDRRDTSKGAGSAAAVLRAVLDHGPVARGFIGTATGLSPAAVSRQTADLISLGLLRELPVAAGAPRAGRPSVPLDVDTDTHLACGVHIAVPMLTFGIVDLRGRVVAREELPHRGEADDTLSTIVRHLPGFLRRHAGHRRVLGLGVVTGGHVDARTGVVVEHEPLGWRDLPLGPLLAARTGLPVSVDGHARALAQAEILFGEPRARASLVHLFVGHVVDAAIATGGVVHHGLRSAAGGVAHLNLPGADLPCSCGGRGCAQTALSDRALLVKAVELGAIPRPEAELLLGAARAGDDLVVGLLRQRLRGVARIAATLLDMLDPELLVLTEMSAIYLPHLLPDLYEEIARLSRACGDPERVVRPSSFGTDVLAVAAAATVLDSVHRSPRTVHTRRDRQATRAAEWSRPPVAAP</sequence>
<dbReference type="PANTHER" id="PTHR18964:SF149">
    <property type="entry name" value="BIFUNCTIONAL UDP-N-ACETYLGLUCOSAMINE 2-EPIMERASE_N-ACETYLMANNOSAMINE KINASE"/>
    <property type="match status" value="1"/>
</dbReference>
<dbReference type="OrthoDB" id="3605644at2"/>
<evidence type="ECO:0000313" key="3">
    <source>
        <dbReference type="EMBL" id="OHV46718.1"/>
    </source>
</evidence>
<dbReference type="InterPro" id="IPR036390">
    <property type="entry name" value="WH_DNA-bd_sf"/>
</dbReference>
<keyword evidence="3" id="KW-0808">Transferase</keyword>
<dbReference type="PANTHER" id="PTHR18964">
    <property type="entry name" value="ROK (REPRESSOR, ORF, KINASE) FAMILY"/>
    <property type="match status" value="1"/>
</dbReference>
<dbReference type="InterPro" id="IPR000600">
    <property type="entry name" value="ROK"/>
</dbReference>
<dbReference type="SUPFAM" id="SSF53067">
    <property type="entry name" value="Actin-like ATPase domain"/>
    <property type="match status" value="1"/>
</dbReference>
<evidence type="ECO:0000256" key="1">
    <source>
        <dbReference type="ARBA" id="ARBA00006479"/>
    </source>
</evidence>
<accession>A0A1S1RIT1</accession>
<dbReference type="Gene3D" id="3.30.420.40">
    <property type="match status" value="2"/>
</dbReference>